<evidence type="ECO:0000256" key="1">
    <source>
        <dbReference type="SAM" id="MobiDB-lite"/>
    </source>
</evidence>
<sequence>MSDQETGTVQAKSGSIDLKANGNDETVTLDFGDDLSNGFSETQSMNLTNVGSLPGQALNFAVSNFTSREGENFEPEENTDESDGGELDDVADLSINLSGGEASYTVYEGAASGVTSLDTDVNLEPPLTDQTFTLNVTLSIPEENVNEAMGDEFNFDLTSTLYDTNQSGDGGSGGSD</sequence>
<feature type="compositionally biased region" description="Acidic residues" evidence="1">
    <location>
        <begin position="72"/>
        <end position="88"/>
    </location>
</feature>
<feature type="region of interest" description="Disordered" evidence="1">
    <location>
        <begin position="1"/>
        <end position="24"/>
    </location>
</feature>
<comment type="caution">
    <text evidence="2">The sequence shown here is derived from an EMBL/GenBank/DDBJ whole genome shotgun (WGS) entry which is preliminary data.</text>
</comment>
<dbReference type="AlphaFoldDB" id="M0NDZ7"/>
<dbReference type="EMBL" id="AOMF01000103">
    <property type="protein sequence ID" value="EMA55788.1"/>
    <property type="molecule type" value="Genomic_DNA"/>
</dbReference>
<feature type="region of interest" description="Disordered" evidence="1">
    <location>
        <begin position="66"/>
        <end position="88"/>
    </location>
</feature>
<proteinExistence type="predicted"/>
<gene>
    <name evidence="2" type="ORF">C451_04893</name>
</gene>
<dbReference type="Proteomes" id="UP000011680">
    <property type="component" value="Unassembled WGS sequence"/>
</dbReference>
<organism evidence="2 3">
    <name type="scientific">Halococcus thailandensis JCM 13552</name>
    <dbReference type="NCBI Taxonomy" id="1227457"/>
    <lineage>
        <taxon>Archaea</taxon>
        <taxon>Methanobacteriati</taxon>
        <taxon>Methanobacteriota</taxon>
        <taxon>Stenosarchaea group</taxon>
        <taxon>Halobacteria</taxon>
        <taxon>Halobacteriales</taxon>
        <taxon>Halococcaceae</taxon>
        <taxon>Halococcus</taxon>
    </lineage>
</organism>
<evidence type="ECO:0000313" key="3">
    <source>
        <dbReference type="Proteomes" id="UP000011680"/>
    </source>
</evidence>
<feature type="compositionally biased region" description="Polar residues" evidence="1">
    <location>
        <begin position="1"/>
        <end position="13"/>
    </location>
</feature>
<reference evidence="2 3" key="1">
    <citation type="journal article" date="2014" name="PLoS Genet.">
        <title>Phylogenetically driven sequencing of extremely halophilic archaea reveals strategies for static and dynamic osmo-response.</title>
        <authorList>
            <person name="Becker E.A."/>
            <person name="Seitzer P.M."/>
            <person name="Tritt A."/>
            <person name="Larsen D."/>
            <person name="Krusor M."/>
            <person name="Yao A.I."/>
            <person name="Wu D."/>
            <person name="Madern D."/>
            <person name="Eisen J.A."/>
            <person name="Darling A.E."/>
            <person name="Facciotti M.T."/>
        </authorList>
    </citation>
    <scope>NUCLEOTIDE SEQUENCE [LARGE SCALE GENOMIC DNA]</scope>
    <source>
        <strain evidence="2 3">JCM 13552</strain>
    </source>
</reference>
<name>M0NDZ7_9EURY</name>
<dbReference type="RefSeq" id="WP_007738275.1">
    <property type="nucleotide sequence ID" value="NZ_AOMF01000103.1"/>
</dbReference>
<evidence type="ECO:0000313" key="2">
    <source>
        <dbReference type="EMBL" id="EMA55788.1"/>
    </source>
</evidence>
<accession>M0NDZ7</accession>
<protein>
    <submittedName>
        <fullName evidence="2">Uncharacterized protein</fullName>
    </submittedName>
</protein>
<keyword evidence="3" id="KW-1185">Reference proteome</keyword>